<dbReference type="GO" id="GO:0003700">
    <property type="term" value="F:DNA-binding transcription factor activity"/>
    <property type="evidence" value="ECO:0007669"/>
    <property type="project" value="InterPro"/>
</dbReference>
<dbReference type="InterPro" id="IPR001367">
    <property type="entry name" value="Fe_dep_repressor"/>
</dbReference>
<dbReference type="InterPro" id="IPR022689">
    <property type="entry name" value="Iron_dep_repressor"/>
</dbReference>
<comment type="similarity">
    <text evidence="1">Belongs to the DtxR/MntR family.</text>
</comment>
<evidence type="ECO:0000256" key="4">
    <source>
        <dbReference type="ARBA" id="ARBA00023163"/>
    </source>
</evidence>
<dbReference type="GO" id="GO:0046914">
    <property type="term" value="F:transition metal ion binding"/>
    <property type="evidence" value="ECO:0007669"/>
    <property type="project" value="InterPro"/>
</dbReference>
<comment type="caution">
    <text evidence="7">The sequence shown here is derived from an EMBL/GenBank/DDBJ whole genome shotgun (WGS) entry which is preliminary data.</text>
</comment>
<feature type="domain" description="Iron dependent repressor metal binding and dimerisation" evidence="6">
    <location>
        <begin position="65"/>
        <end position="123"/>
    </location>
</feature>
<dbReference type="Gene3D" id="1.10.60.10">
    <property type="entry name" value="Iron dependent repressor, metal binding and dimerisation domain"/>
    <property type="match status" value="1"/>
</dbReference>
<feature type="domain" description="HTH dtxR-type" evidence="5">
    <location>
        <begin position="2"/>
        <end position="58"/>
    </location>
</feature>
<evidence type="ECO:0000313" key="8">
    <source>
        <dbReference type="Proteomes" id="UP000886749"/>
    </source>
</evidence>
<evidence type="ECO:0000313" key="7">
    <source>
        <dbReference type="EMBL" id="HIR41368.1"/>
    </source>
</evidence>
<keyword evidence="4" id="KW-0804">Transcription</keyword>
<keyword evidence="2" id="KW-0805">Transcription regulation</keyword>
<dbReference type="Pfam" id="PF01325">
    <property type="entry name" value="Fe_dep_repress"/>
    <property type="match status" value="1"/>
</dbReference>
<dbReference type="PANTHER" id="PTHR33238">
    <property type="entry name" value="IRON (METAL) DEPENDENT REPRESSOR, DTXR FAMILY"/>
    <property type="match status" value="1"/>
</dbReference>
<dbReference type="EMBL" id="DVGY01000135">
    <property type="protein sequence ID" value="HIR41368.1"/>
    <property type="molecule type" value="Genomic_DNA"/>
</dbReference>
<evidence type="ECO:0000259" key="5">
    <source>
        <dbReference type="Pfam" id="PF01325"/>
    </source>
</evidence>
<evidence type="ECO:0000256" key="3">
    <source>
        <dbReference type="ARBA" id="ARBA00023125"/>
    </source>
</evidence>
<accession>A0A9D1AJA7</accession>
<dbReference type="AlphaFoldDB" id="A0A9D1AJA7"/>
<dbReference type="SUPFAM" id="SSF46785">
    <property type="entry name" value="Winged helix' DNA-binding domain"/>
    <property type="match status" value="1"/>
</dbReference>
<name>A0A9D1AJA7_9FIRM</name>
<evidence type="ECO:0000256" key="1">
    <source>
        <dbReference type="ARBA" id="ARBA00007871"/>
    </source>
</evidence>
<dbReference type="Proteomes" id="UP000886749">
    <property type="component" value="Unassembled WGS sequence"/>
</dbReference>
<dbReference type="GO" id="GO:0046983">
    <property type="term" value="F:protein dimerization activity"/>
    <property type="evidence" value="ECO:0007669"/>
    <property type="project" value="InterPro"/>
</dbReference>
<dbReference type="SMART" id="SM00529">
    <property type="entry name" value="HTH_DTXR"/>
    <property type="match status" value="1"/>
</dbReference>
<dbReference type="InterPro" id="IPR036388">
    <property type="entry name" value="WH-like_DNA-bd_sf"/>
</dbReference>
<dbReference type="Pfam" id="PF02742">
    <property type="entry name" value="Fe_dep_repr_C"/>
    <property type="match status" value="1"/>
</dbReference>
<reference evidence="7" key="1">
    <citation type="submission" date="2020-10" db="EMBL/GenBank/DDBJ databases">
        <authorList>
            <person name="Gilroy R."/>
        </authorList>
    </citation>
    <scope>NUCLEOTIDE SEQUENCE</scope>
    <source>
        <strain evidence="7">CHK184-25365</strain>
    </source>
</reference>
<dbReference type="PANTHER" id="PTHR33238:SF7">
    <property type="entry name" value="IRON-DEPENDENT TRANSCRIPTIONAL REGULATOR"/>
    <property type="match status" value="1"/>
</dbReference>
<dbReference type="InterPro" id="IPR036390">
    <property type="entry name" value="WH_DNA-bd_sf"/>
</dbReference>
<dbReference type="Gene3D" id="1.10.10.10">
    <property type="entry name" value="Winged helix-like DNA-binding domain superfamily/Winged helix DNA-binding domain"/>
    <property type="match status" value="1"/>
</dbReference>
<dbReference type="GO" id="GO:0003677">
    <property type="term" value="F:DNA binding"/>
    <property type="evidence" value="ECO:0007669"/>
    <property type="project" value="UniProtKB-KW"/>
</dbReference>
<reference evidence="7" key="2">
    <citation type="journal article" date="2021" name="PeerJ">
        <title>Extensive microbial diversity within the chicken gut microbiome revealed by metagenomics and culture.</title>
        <authorList>
            <person name="Gilroy R."/>
            <person name="Ravi A."/>
            <person name="Getino M."/>
            <person name="Pursley I."/>
            <person name="Horton D.L."/>
            <person name="Alikhan N.F."/>
            <person name="Baker D."/>
            <person name="Gharbi K."/>
            <person name="Hall N."/>
            <person name="Watson M."/>
            <person name="Adriaenssens E.M."/>
            <person name="Foster-Nyarko E."/>
            <person name="Jarju S."/>
            <person name="Secka A."/>
            <person name="Antonio M."/>
            <person name="Oren A."/>
            <person name="Chaudhuri R.R."/>
            <person name="La Ragione R."/>
            <person name="Hildebrand F."/>
            <person name="Pallen M.J."/>
        </authorList>
    </citation>
    <scope>NUCLEOTIDE SEQUENCE</scope>
    <source>
        <strain evidence="7">CHK184-25365</strain>
    </source>
</reference>
<keyword evidence="3" id="KW-0238">DNA-binding</keyword>
<dbReference type="InterPro" id="IPR036421">
    <property type="entry name" value="Fe_dep_repressor_sf"/>
</dbReference>
<dbReference type="InterPro" id="IPR050536">
    <property type="entry name" value="DtxR_MntR_Metal-Reg"/>
</dbReference>
<dbReference type="InterPro" id="IPR022687">
    <property type="entry name" value="HTH_DTXR"/>
</dbReference>
<protein>
    <submittedName>
        <fullName evidence="7">Metal-dependent transcriptional regulator</fullName>
    </submittedName>
</protein>
<sequence length="130" mass="14523">MKLQESGENYLETILILHQRTGFVRSVDIANEMGFSKPSISHAMGLLKDGGYITMDPRTNQILLTPAGEEVASRIYERHCVLREMLMALGVSEEVASADACKIEHDLSEETFACLKRHVQAMKKPAEESK</sequence>
<evidence type="ECO:0000256" key="2">
    <source>
        <dbReference type="ARBA" id="ARBA00023015"/>
    </source>
</evidence>
<organism evidence="7 8">
    <name type="scientific">Candidatus Egerieicola pullicola</name>
    <dbReference type="NCBI Taxonomy" id="2840775"/>
    <lineage>
        <taxon>Bacteria</taxon>
        <taxon>Bacillati</taxon>
        <taxon>Bacillota</taxon>
        <taxon>Clostridia</taxon>
        <taxon>Eubacteriales</taxon>
        <taxon>Oscillospiraceae</taxon>
        <taxon>Oscillospiraceae incertae sedis</taxon>
        <taxon>Candidatus Egerieicola</taxon>
    </lineage>
</organism>
<gene>
    <name evidence="7" type="ORF">IAB36_06040</name>
</gene>
<proteinExistence type="inferred from homology"/>
<dbReference type="SUPFAM" id="SSF47979">
    <property type="entry name" value="Iron-dependent repressor protein, dimerization domain"/>
    <property type="match status" value="1"/>
</dbReference>
<evidence type="ECO:0000259" key="6">
    <source>
        <dbReference type="Pfam" id="PF02742"/>
    </source>
</evidence>